<evidence type="ECO:0000256" key="1">
    <source>
        <dbReference type="SAM" id="Phobius"/>
    </source>
</evidence>
<comment type="caution">
    <text evidence="2">The sequence shown here is derived from an EMBL/GenBank/DDBJ whole genome shotgun (WGS) entry which is preliminary data.</text>
</comment>
<organism evidence="2 3">
    <name type="scientific">Pigmentiphaga soli</name>
    <dbReference type="NCBI Taxonomy" id="1007095"/>
    <lineage>
        <taxon>Bacteria</taxon>
        <taxon>Pseudomonadati</taxon>
        <taxon>Pseudomonadota</taxon>
        <taxon>Betaproteobacteria</taxon>
        <taxon>Burkholderiales</taxon>
        <taxon>Alcaligenaceae</taxon>
        <taxon>Pigmentiphaga</taxon>
    </lineage>
</organism>
<reference evidence="3" key="1">
    <citation type="journal article" date="2019" name="Int. J. Syst. Evol. Microbiol.">
        <title>The Global Catalogue of Microorganisms (GCM) 10K type strain sequencing project: providing services to taxonomists for standard genome sequencing and annotation.</title>
        <authorList>
            <consortium name="The Broad Institute Genomics Platform"/>
            <consortium name="The Broad Institute Genome Sequencing Center for Infectious Disease"/>
            <person name="Wu L."/>
            <person name="Ma J."/>
        </authorList>
    </citation>
    <scope>NUCLEOTIDE SEQUENCE [LARGE SCALE GENOMIC DNA]</scope>
    <source>
        <strain evidence="3">JCM 17666</strain>
    </source>
</reference>
<evidence type="ECO:0000313" key="3">
    <source>
        <dbReference type="Proteomes" id="UP001501671"/>
    </source>
</evidence>
<gene>
    <name evidence="2" type="ORF">GCM10023144_41010</name>
</gene>
<proteinExistence type="predicted"/>
<sequence length="49" mass="5291">MSTLRALRQRVGSVVPMTDVMVVVGTSALFLGMVALFSDHVAQWVLMGL</sequence>
<dbReference type="RefSeq" id="WP_345251772.1">
    <property type="nucleotide sequence ID" value="NZ_BAABFO010000027.1"/>
</dbReference>
<accession>A0ABP8HL46</accession>
<name>A0ABP8HL46_9BURK</name>
<evidence type="ECO:0000313" key="2">
    <source>
        <dbReference type="EMBL" id="GAA4340892.1"/>
    </source>
</evidence>
<keyword evidence="3" id="KW-1185">Reference proteome</keyword>
<protein>
    <submittedName>
        <fullName evidence="2">Uncharacterized protein</fullName>
    </submittedName>
</protein>
<feature type="transmembrane region" description="Helical" evidence="1">
    <location>
        <begin position="20"/>
        <end position="38"/>
    </location>
</feature>
<keyword evidence="1" id="KW-1133">Transmembrane helix</keyword>
<dbReference type="EMBL" id="BAABFO010000027">
    <property type="protein sequence ID" value="GAA4340892.1"/>
    <property type="molecule type" value="Genomic_DNA"/>
</dbReference>
<dbReference type="Proteomes" id="UP001501671">
    <property type="component" value="Unassembled WGS sequence"/>
</dbReference>
<keyword evidence="1" id="KW-0472">Membrane</keyword>
<keyword evidence="1" id="KW-0812">Transmembrane</keyword>